<evidence type="ECO:0000313" key="3">
    <source>
        <dbReference type="Proteomes" id="UP000541154"/>
    </source>
</evidence>
<proteinExistence type="predicted"/>
<gene>
    <name evidence="1" type="ORF">BDV23DRAFT_188760</name>
    <name evidence="2" type="ORF">ETB97_006541</name>
</gene>
<sequence>MAQRYYPPTNTTFHIDEDFLCPRDLLLEDGFILKGPLFKNFNSAFSAFLYFPLTKVVAAAFFRFTDRGAKAIEGSIGMTVTHLGKIHDQYKDLYTGYKQIGTICNIILDLAKTAQEDYDVIFDGLERLYRGESDEELRALVQARINKRLGSLTTLTSKTREVRSKLIKATRDVEISQDELKDAAKDLNRWEVFALLREAIKDDNEYQLNFWALINMKIWVFALTFTGPAAGALHDLERALGSIELLDLDLVTLERYVKELVPGENPFERLRKGKILAKWASLEKEVKVFKEQYIDPA</sequence>
<evidence type="ECO:0000313" key="2">
    <source>
        <dbReference type="EMBL" id="KAF5856889.1"/>
    </source>
</evidence>
<accession>A0A5N7BTS5</accession>
<reference evidence="1" key="2">
    <citation type="submission" date="2019-04" db="EMBL/GenBank/DDBJ databases">
        <title>Friends and foes A comparative genomics studyof 23 Aspergillus species from section Flavi.</title>
        <authorList>
            <consortium name="DOE Joint Genome Institute"/>
            <person name="Kjaerbolling I."/>
            <person name="Vesth T."/>
            <person name="Frisvad J.C."/>
            <person name="Nybo J.L."/>
            <person name="Theobald S."/>
            <person name="Kildgaard S."/>
            <person name="Isbrandt T."/>
            <person name="Kuo A."/>
            <person name="Sato A."/>
            <person name="Lyhne E.K."/>
            <person name="Kogle M.E."/>
            <person name="Wiebenga A."/>
            <person name="Kun R.S."/>
            <person name="Lubbers R.J."/>
            <person name="Makela M.R."/>
            <person name="Barry K."/>
            <person name="Chovatia M."/>
            <person name="Clum A."/>
            <person name="Daum C."/>
            <person name="Haridas S."/>
            <person name="He G."/>
            <person name="LaButti K."/>
            <person name="Lipzen A."/>
            <person name="Mondo S."/>
            <person name="Riley R."/>
            <person name="Salamov A."/>
            <person name="Simmons B.A."/>
            <person name="Magnuson J.K."/>
            <person name="Henrissat B."/>
            <person name="Mortensen U.H."/>
            <person name="Larsen T.O."/>
            <person name="Devries R.P."/>
            <person name="Grigoriev I.V."/>
            <person name="Machida M."/>
            <person name="Baker S.E."/>
            <person name="Andersen M.R."/>
        </authorList>
    </citation>
    <scope>NUCLEOTIDE SEQUENCE [LARGE SCALE GENOMIC DNA]</scope>
    <source>
        <strain evidence="1">IBT 14317</strain>
    </source>
</reference>
<evidence type="ECO:0000313" key="1">
    <source>
        <dbReference type="EMBL" id="KAE8384917.1"/>
    </source>
</evidence>
<dbReference type="Proteomes" id="UP000326877">
    <property type="component" value="Unassembled WGS sequence"/>
</dbReference>
<accession>A0A8H6E2F7</accession>
<keyword evidence="3" id="KW-1185">Reference proteome</keyword>
<dbReference type="EMBL" id="ML735351">
    <property type="protein sequence ID" value="KAE8384917.1"/>
    <property type="molecule type" value="Genomic_DNA"/>
</dbReference>
<dbReference type="Proteomes" id="UP000541154">
    <property type="component" value="Unassembled WGS sequence"/>
</dbReference>
<dbReference type="AlphaFoldDB" id="A0A5N7BTS5"/>
<reference evidence="2 3" key="1">
    <citation type="submission" date="2019-04" db="EMBL/GenBank/DDBJ databases">
        <title>Aspergillus burnettii sp. nov., novel species from soil in southeast Queensland.</title>
        <authorList>
            <person name="Gilchrist C.L.M."/>
            <person name="Pitt J.I."/>
            <person name="Lange L."/>
            <person name="Lacey H.J."/>
            <person name="Vuong D."/>
            <person name="Midgley D.J."/>
            <person name="Greenfield P."/>
            <person name="Bradbury M."/>
            <person name="Lacey E."/>
            <person name="Busk P.K."/>
            <person name="Pilgaard B."/>
            <person name="Chooi Y.H."/>
            <person name="Piggott A.M."/>
        </authorList>
    </citation>
    <scope>NUCLEOTIDE SEQUENCE [LARGE SCALE GENOMIC DNA]</scope>
    <source>
        <strain evidence="2 3">FRR 5400</strain>
    </source>
</reference>
<organism evidence="1">
    <name type="scientific">Petromyces alliaceus</name>
    <name type="common">Aspergillus alliaceus</name>
    <dbReference type="NCBI Taxonomy" id="209559"/>
    <lineage>
        <taxon>Eukaryota</taxon>
        <taxon>Fungi</taxon>
        <taxon>Dikarya</taxon>
        <taxon>Ascomycota</taxon>
        <taxon>Pezizomycotina</taxon>
        <taxon>Eurotiomycetes</taxon>
        <taxon>Eurotiomycetidae</taxon>
        <taxon>Eurotiales</taxon>
        <taxon>Aspergillaceae</taxon>
        <taxon>Aspergillus</taxon>
        <taxon>Aspergillus subgen. Circumdati</taxon>
    </lineage>
</organism>
<name>A0A5N7BTS5_PETAA</name>
<dbReference type="EMBL" id="SPNV01000289">
    <property type="protein sequence ID" value="KAF5856889.1"/>
    <property type="molecule type" value="Genomic_DNA"/>
</dbReference>
<protein>
    <submittedName>
        <fullName evidence="1">Uncharacterized protein</fullName>
    </submittedName>
</protein>
<dbReference type="OrthoDB" id="4427207at2759"/>